<dbReference type="AlphaFoldDB" id="A0A3R6FYY5"/>
<evidence type="ECO:0000313" key="12">
    <source>
        <dbReference type="Proteomes" id="UP000421408"/>
    </source>
</evidence>
<evidence type="ECO:0000313" key="5">
    <source>
        <dbReference type="EMBL" id="RHA87821.1"/>
    </source>
</evidence>
<evidence type="ECO:0000313" key="2">
    <source>
        <dbReference type="EMBL" id="MQN84276.1"/>
    </source>
</evidence>
<dbReference type="Pfam" id="PF13151">
    <property type="entry name" value="DUF3990"/>
    <property type="match status" value="1"/>
</dbReference>
<dbReference type="EMBL" id="VZBQ01000036">
    <property type="protein sequence ID" value="MQN88886.1"/>
    <property type="molecule type" value="Genomic_DNA"/>
</dbReference>
<dbReference type="Proteomes" id="UP000283672">
    <property type="component" value="Unassembled WGS sequence"/>
</dbReference>
<evidence type="ECO:0000313" key="1">
    <source>
        <dbReference type="EMBL" id="MQN32724.1"/>
    </source>
</evidence>
<organism evidence="6 7">
    <name type="scientific">Segatella copri</name>
    <dbReference type="NCBI Taxonomy" id="165179"/>
    <lineage>
        <taxon>Bacteria</taxon>
        <taxon>Pseudomonadati</taxon>
        <taxon>Bacteroidota</taxon>
        <taxon>Bacteroidia</taxon>
        <taxon>Bacteroidales</taxon>
        <taxon>Prevotellaceae</taxon>
        <taxon>Segatella</taxon>
    </lineage>
</organism>
<evidence type="ECO:0000313" key="8">
    <source>
        <dbReference type="Proteomes" id="UP000284990"/>
    </source>
</evidence>
<accession>A0A3R6FYY5</accession>
<evidence type="ECO:0000313" key="7">
    <source>
        <dbReference type="Proteomes" id="UP000283672"/>
    </source>
</evidence>
<dbReference type="RefSeq" id="WP_118190282.1">
    <property type="nucleotide sequence ID" value="NZ_CATKVX010000001.1"/>
</dbReference>
<dbReference type="Proteomes" id="UP000358159">
    <property type="component" value="Unassembled WGS sequence"/>
</dbReference>
<dbReference type="Proteomes" id="UP000421408">
    <property type="component" value="Unassembled WGS sequence"/>
</dbReference>
<evidence type="ECO:0000313" key="6">
    <source>
        <dbReference type="EMBL" id="RHL33679.1"/>
    </source>
</evidence>
<dbReference type="EMBL" id="QROP01000057">
    <property type="protein sequence ID" value="RHL33679.1"/>
    <property type="molecule type" value="Genomic_DNA"/>
</dbReference>
<evidence type="ECO:0000313" key="4">
    <source>
        <dbReference type="EMBL" id="MQO56488.1"/>
    </source>
</evidence>
<dbReference type="InterPro" id="IPR025051">
    <property type="entry name" value="DUF3990"/>
</dbReference>
<comment type="caution">
    <text evidence="6">The sequence shown here is derived from an EMBL/GenBank/DDBJ whole genome shotgun (WGS) entry which is preliminary data.</text>
</comment>
<name>A0A3R6FYY5_9BACT</name>
<sequence>MKVYHASKFIIESPDIYHSRDLLDFGKGFYLTSLVEQAKKYAQRFLFQGDKAYLNQYILDENLDREYKIKEFIGYNEEWLDFVALCRIGKQTNKFDMVTGGIADDKVFNTIDLYFSGNISKEEALKRLKFIHPNHQICILNQDILNKHLHFLQSDEII</sequence>
<evidence type="ECO:0000313" key="10">
    <source>
        <dbReference type="Proteomes" id="UP000420635"/>
    </source>
</evidence>
<gene>
    <name evidence="6" type="ORF">DW026_14060</name>
    <name evidence="5" type="ORF">DW916_05005</name>
    <name evidence="4" type="ORF">F7D42_12420</name>
    <name evidence="3" type="ORF">F7D59_03170</name>
    <name evidence="2" type="ORF">F7D74_09880</name>
    <name evidence="1" type="ORF">F7D90_12400</name>
</gene>
<evidence type="ECO:0000313" key="11">
    <source>
        <dbReference type="Proteomes" id="UP000420707"/>
    </source>
</evidence>
<dbReference type="EMBL" id="VZCC01000067">
    <property type="protein sequence ID" value="MQN84276.1"/>
    <property type="molecule type" value="Genomic_DNA"/>
</dbReference>
<dbReference type="Proteomes" id="UP000420635">
    <property type="component" value="Unassembled WGS sequence"/>
</dbReference>
<reference evidence="9 10" key="2">
    <citation type="submission" date="2019-09" db="EMBL/GenBank/DDBJ databases">
        <title>Distinct polysaccharide growth profiles of human intestinal Prevotella copri isolates.</title>
        <authorList>
            <person name="Fehlner-Peach H."/>
            <person name="Magnabosco C."/>
            <person name="Raghavan V."/>
            <person name="Scher J.U."/>
            <person name="Tett A."/>
            <person name="Cox L.M."/>
            <person name="Gottsegen C."/>
            <person name="Watters A."/>
            <person name="Wiltshire- Gordon J.D."/>
            <person name="Segata N."/>
            <person name="Bonneau R."/>
            <person name="Littman D.R."/>
        </authorList>
    </citation>
    <scope>NUCLEOTIDE SEQUENCE [LARGE SCALE GENOMIC DNA]</scope>
    <source>
        <strain evidence="4 9">BVe41219</strain>
        <strain evidence="12">iAA108</strain>
        <strain evidence="2">IAA108</strain>
        <strain evidence="11">iAP146</strain>
        <strain evidence="1">IAP146</strain>
        <strain evidence="10">iP54</strain>
        <strain evidence="3">IP54</strain>
    </source>
</reference>
<dbReference type="Proteomes" id="UP000284990">
    <property type="component" value="Unassembled WGS sequence"/>
</dbReference>
<proteinExistence type="predicted"/>
<dbReference type="EMBL" id="QSFW01000008">
    <property type="protein sequence ID" value="RHA87821.1"/>
    <property type="molecule type" value="Genomic_DNA"/>
</dbReference>
<dbReference type="Proteomes" id="UP000420707">
    <property type="component" value="Unassembled WGS sequence"/>
</dbReference>
<dbReference type="EMBL" id="VZAZ01000058">
    <property type="protein sequence ID" value="MQO56488.1"/>
    <property type="molecule type" value="Genomic_DNA"/>
</dbReference>
<evidence type="ECO:0000313" key="3">
    <source>
        <dbReference type="EMBL" id="MQN88886.1"/>
    </source>
</evidence>
<dbReference type="EMBL" id="VZCR01000088">
    <property type="protein sequence ID" value="MQN32724.1"/>
    <property type="molecule type" value="Genomic_DNA"/>
</dbReference>
<protein>
    <submittedName>
        <fullName evidence="6">DUF3990 domain-containing protein</fullName>
    </submittedName>
</protein>
<reference evidence="7 8" key="1">
    <citation type="submission" date="2018-08" db="EMBL/GenBank/DDBJ databases">
        <title>A genome reference for cultivated species of the human gut microbiota.</title>
        <authorList>
            <person name="Zou Y."/>
            <person name="Xue W."/>
            <person name="Luo G."/>
        </authorList>
    </citation>
    <scope>NUCLEOTIDE SEQUENCE [LARGE SCALE GENOMIC DNA]</scope>
    <source>
        <strain evidence="6 7">AF38-11</strain>
        <strain evidence="5 8">AM42-23AC</strain>
    </source>
</reference>
<evidence type="ECO:0000313" key="9">
    <source>
        <dbReference type="Proteomes" id="UP000358159"/>
    </source>
</evidence>